<dbReference type="InterPro" id="IPR002885">
    <property type="entry name" value="PPR_rpt"/>
</dbReference>
<feature type="repeat" description="PPR" evidence="2">
    <location>
        <begin position="106"/>
        <end position="140"/>
    </location>
</feature>
<evidence type="ECO:0000256" key="1">
    <source>
        <dbReference type="ARBA" id="ARBA00022737"/>
    </source>
</evidence>
<dbReference type="Pfam" id="PF13041">
    <property type="entry name" value="PPR_2"/>
    <property type="match status" value="2"/>
</dbReference>
<dbReference type="EMBL" id="SDMP01000002">
    <property type="protein sequence ID" value="RYR74370.1"/>
    <property type="molecule type" value="Genomic_DNA"/>
</dbReference>
<keyword evidence="4" id="KW-1185">Reference proteome</keyword>
<dbReference type="AlphaFoldDB" id="A0A445EFS9"/>
<evidence type="ECO:0000313" key="3">
    <source>
        <dbReference type="EMBL" id="RYR74370.1"/>
    </source>
</evidence>
<sequence>MAIRNVVAWNTVIVGCGNCGEVIDVMKILRDMLLEGFFPDELTISSVLSSCGYASAITETQQAHALAVKLSFQEFVSVSNSLITAYSKCGNITNAFKCFRLMLEPDLVTYTSLINAYAFHGLGKEAAEKFEKMISCGIKPDRISFLGILSAYHYTCVIDLLGRHGFINEAFEFLKSIPIQAESNMLGAFIGSCKLHENTELAKSAVGKLLAIEPEFERVRKIMRDKNVAKFPGCSWIQVGNQVHSFVSSDKVHPKLLQIYATLKMLLRSMKEENGVKL</sequence>
<gene>
    <name evidence="3" type="ORF">Ahy_A02g009056</name>
</gene>
<dbReference type="InterPro" id="IPR046960">
    <property type="entry name" value="PPR_At4g14850-like_plant"/>
</dbReference>
<protein>
    <recommendedName>
        <fullName evidence="5">Pentatricopeptide repeat-containing protein</fullName>
    </recommendedName>
</protein>
<dbReference type="NCBIfam" id="TIGR00756">
    <property type="entry name" value="PPR"/>
    <property type="match status" value="3"/>
</dbReference>
<dbReference type="Gene3D" id="1.25.40.10">
    <property type="entry name" value="Tetratricopeptide repeat domain"/>
    <property type="match status" value="2"/>
</dbReference>
<dbReference type="InterPro" id="IPR011990">
    <property type="entry name" value="TPR-like_helical_dom_sf"/>
</dbReference>
<dbReference type="GO" id="GO:0009451">
    <property type="term" value="P:RNA modification"/>
    <property type="evidence" value="ECO:0007669"/>
    <property type="project" value="InterPro"/>
</dbReference>
<dbReference type="Proteomes" id="UP000289738">
    <property type="component" value="Chromosome A02"/>
</dbReference>
<dbReference type="GO" id="GO:0003723">
    <property type="term" value="F:RNA binding"/>
    <property type="evidence" value="ECO:0007669"/>
    <property type="project" value="InterPro"/>
</dbReference>
<keyword evidence="1" id="KW-0677">Repeat</keyword>
<dbReference type="PANTHER" id="PTHR47926:SF511">
    <property type="entry name" value="PENTATRICOPEPTIDE REPEAT-CONTAINING PROTEIN"/>
    <property type="match status" value="1"/>
</dbReference>
<dbReference type="PROSITE" id="PS51257">
    <property type="entry name" value="PROKAR_LIPOPROTEIN"/>
    <property type="match status" value="1"/>
</dbReference>
<dbReference type="PANTHER" id="PTHR47926">
    <property type="entry name" value="PENTATRICOPEPTIDE REPEAT-CONTAINING PROTEIN"/>
    <property type="match status" value="1"/>
</dbReference>
<name>A0A445EFS9_ARAHY</name>
<comment type="caution">
    <text evidence="3">The sequence shown here is derived from an EMBL/GenBank/DDBJ whole genome shotgun (WGS) entry which is preliminary data.</text>
</comment>
<accession>A0A445EFS9</accession>
<proteinExistence type="predicted"/>
<reference evidence="3 4" key="1">
    <citation type="submission" date="2019-01" db="EMBL/GenBank/DDBJ databases">
        <title>Sequencing of cultivated peanut Arachis hypogaea provides insights into genome evolution and oil improvement.</title>
        <authorList>
            <person name="Chen X."/>
        </authorList>
    </citation>
    <scope>NUCLEOTIDE SEQUENCE [LARGE SCALE GENOMIC DNA]</scope>
    <source>
        <strain evidence="4">cv. Fuhuasheng</strain>
        <tissue evidence="3">Leaves</tissue>
    </source>
</reference>
<evidence type="ECO:0000256" key="2">
    <source>
        <dbReference type="PROSITE-ProRule" id="PRU00708"/>
    </source>
</evidence>
<evidence type="ECO:0008006" key="5">
    <source>
        <dbReference type="Google" id="ProtNLM"/>
    </source>
</evidence>
<dbReference type="Gramene" id="arahy.Tifrunner.gnm2.ann2.Ah02g106000.1">
    <property type="protein sequence ID" value="arahy.Tifrunner.gnm2.ann2.Ah02g106000.1-CDS"/>
    <property type="gene ID" value="arahy.Tifrunner.gnm2.ann2.Ah02g106000"/>
</dbReference>
<organism evidence="3 4">
    <name type="scientific">Arachis hypogaea</name>
    <name type="common">Peanut</name>
    <dbReference type="NCBI Taxonomy" id="3818"/>
    <lineage>
        <taxon>Eukaryota</taxon>
        <taxon>Viridiplantae</taxon>
        <taxon>Streptophyta</taxon>
        <taxon>Embryophyta</taxon>
        <taxon>Tracheophyta</taxon>
        <taxon>Spermatophyta</taxon>
        <taxon>Magnoliopsida</taxon>
        <taxon>eudicotyledons</taxon>
        <taxon>Gunneridae</taxon>
        <taxon>Pentapetalae</taxon>
        <taxon>rosids</taxon>
        <taxon>fabids</taxon>
        <taxon>Fabales</taxon>
        <taxon>Fabaceae</taxon>
        <taxon>Papilionoideae</taxon>
        <taxon>50 kb inversion clade</taxon>
        <taxon>dalbergioids sensu lato</taxon>
        <taxon>Dalbergieae</taxon>
        <taxon>Pterocarpus clade</taxon>
        <taxon>Arachis</taxon>
    </lineage>
</organism>
<feature type="repeat" description="PPR" evidence="2">
    <location>
        <begin position="5"/>
        <end position="39"/>
    </location>
</feature>
<dbReference type="Pfam" id="PF01535">
    <property type="entry name" value="PPR"/>
    <property type="match status" value="2"/>
</dbReference>
<dbReference type="PROSITE" id="PS51375">
    <property type="entry name" value="PPR"/>
    <property type="match status" value="2"/>
</dbReference>
<evidence type="ECO:0000313" key="4">
    <source>
        <dbReference type="Proteomes" id="UP000289738"/>
    </source>
</evidence>
<dbReference type="SMR" id="A0A445EFS9"/>